<accession>A0ABM9I3N7</accession>
<dbReference type="PANTHER" id="PTHR38480">
    <property type="entry name" value="SLR0254 PROTEIN"/>
    <property type="match status" value="1"/>
</dbReference>
<feature type="transmembrane region" description="Helical" evidence="5">
    <location>
        <begin position="62"/>
        <end position="82"/>
    </location>
</feature>
<dbReference type="PANTHER" id="PTHR38480:SF1">
    <property type="entry name" value="SLR0254 PROTEIN"/>
    <property type="match status" value="1"/>
</dbReference>
<dbReference type="RefSeq" id="WP_051331898.1">
    <property type="nucleotide sequence ID" value="NZ_OX458333.1"/>
</dbReference>
<keyword evidence="3 5" id="KW-1133">Transmembrane helix</keyword>
<sequence>MSAIAPLDTVRSVATPEGCELRLRVAGPVVRARAFLIDAVIRFLIFVAAVVVLQYFGNLGQGLVLLTYFVLGWLYNIAFEALNHGATPGKRLCQLTVLHDDGTPVSWDAAFIRNTLRFVDAMPIGYAFGLIAMGFNAASKRLGDLSAGTVVVYRTDAAPSAIVDDYAEAEPPPFSPTPSERHALIEYRRRSATLTPERAEELAELALPLTEGLSPEQGRLKLFRIANYLMGRTVSVNPGADQESTRADRSP</sequence>
<keyword evidence="8" id="KW-1185">Reference proteome</keyword>
<gene>
    <name evidence="7" type="ORF">MSZNOR_2887</name>
</gene>
<evidence type="ECO:0000256" key="4">
    <source>
        <dbReference type="ARBA" id="ARBA00023136"/>
    </source>
</evidence>
<evidence type="ECO:0000256" key="1">
    <source>
        <dbReference type="ARBA" id="ARBA00004141"/>
    </source>
</evidence>
<comment type="subcellular location">
    <subcellularLocation>
        <location evidence="1">Membrane</location>
        <topology evidence="1">Multi-pass membrane protein</topology>
    </subcellularLocation>
</comment>
<dbReference type="Pfam" id="PF06271">
    <property type="entry name" value="RDD"/>
    <property type="match status" value="1"/>
</dbReference>
<evidence type="ECO:0000313" key="8">
    <source>
        <dbReference type="Proteomes" id="UP001162030"/>
    </source>
</evidence>
<protein>
    <submittedName>
        <fullName evidence="7">RDD domain containing protein</fullName>
    </submittedName>
</protein>
<evidence type="ECO:0000313" key="7">
    <source>
        <dbReference type="EMBL" id="CAI8871457.1"/>
    </source>
</evidence>
<proteinExistence type="predicted"/>
<dbReference type="InterPro" id="IPR010432">
    <property type="entry name" value="RDD"/>
</dbReference>
<feature type="transmembrane region" description="Helical" evidence="5">
    <location>
        <begin position="34"/>
        <end position="56"/>
    </location>
</feature>
<keyword evidence="2 5" id="KW-0812">Transmembrane</keyword>
<reference evidence="7 8" key="1">
    <citation type="submission" date="2023-03" db="EMBL/GenBank/DDBJ databases">
        <authorList>
            <person name="Pearce D."/>
        </authorList>
    </citation>
    <scope>NUCLEOTIDE SEQUENCE [LARGE SCALE GENOMIC DNA]</scope>
    <source>
        <strain evidence="7">Msz</strain>
    </source>
</reference>
<evidence type="ECO:0000259" key="6">
    <source>
        <dbReference type="Pfam" id="PF06271"/>
    </source>
</evidence>
<dbReference type="Proteomes" id="UP001162030">
    <property type="component" value="Chromosome"/>
</dbReference>
<evidence type="ECO:0000256" key="3">
    <source>
        <dbReference type="ARBA" id="ARBA00022989"/>
    </source>
</evidence>
<feature type="domain" description="RDD" evidence="6">
    <location>
        <begin position="25"/>
        <end position="147"/>
    </location>
</feature>
<organism evidence="7 8">
    <name type="scientific">Methylocaldum szegediense</name>
    <dbReference type="NCBI Taxonomy" id="73780"/>
    <lineage>
        <taxon>Bacteria</taxon>
        <taxon>Pseudomonadati</taxon>
        <taxon>Pseudomonadota</taxon>
        <taxon>Gammaproteobacteria</taxon>
        <taxon>Methylococcales</taxon>
        <taxon>Methylococcaceae</taxon>
        <taxon>Methylocaldum</taxon>
    </lineage>
</organism>
<evidence type="ECO:0000256" key="5">
    <source>
        <dbReference type="SAM" id="Phobius"/>
    </source>
</evidence>
<keyword evidence="4 5" id="KW-0472">Membrane</keyword>
<dbReference type="EMBL" id="OX458333">
    <property type="protein sequence ID" value="CAI8871457.1"/>
    <property type="molecule type" value="Genomic_DNA"/>
</dbReference>
<evidence type="ECO:0000256" key="2">
    <source>
        <dbReference type="ARBA" id="ARBA00022692"/>
    </source>
</evidence>
<name>A0ABM9I3N7_9GAMM</name>